<dbReference type="AlphaFoldDB" id="A0A2H5XDH3"/>
<gene>
    <name evidence="1" type="ORF">HRbin17_01747</name>
</gene>
<dbReference type="EMBL" id="BEHT01000023">
    <property type="protein sequence ID" value="GBC99225.1"/>
    <property type="molecule type" value="Genomic_DNA"/>
</dbReference>
<comment type="caution">
    <text evidence="1">The sequence shown here is derived from an EMBL/GenBank/DDBJ whole genome shotgun (WGS) entry which is preliminary data.</text>
</comment>
<organism evidence="1 2">
    <name type="scientific">Candidatus Fervidibacter japonicus</name>
    <dbReference type="NCBI Taxonomy" id="2035412"/>
    <lineage>
        <taxon>Bacteria</taxon>
        <taxon>Candidatus Fervidibacterota</taxon>
        <taxon>Candidatus Fervidibacter</taxon>
    </lineage>
</organism>
<protein>
    <submittedName>
        <fullName evidence="1">Uncharacterized protein</fullName>
    </submittedName>
</protein>
<dbReference type="Proteomes" id="UP000236173">
    <property type="component" value="Unassembled WGS sequence"/>
</dbReference>
<name>A0A2H5XDH3_9BACT</name>
<accession>A0A2H5XDH3</accession>
<evidence type="ECO:0000313" key="2">
    <source>
        <dbReference type="Proteomes" id="UP000236173"/>
    </source>
</evidence>
<proteinExistence type="predicted"/>
<sequence>MRRFSAAQRAALRLKHSTSDVSTLPFYAMQPRPTQQIRRNLRKSKHQRCLTVRRFLIKISRPLTLTSPRLPDTITLALMQCYITPIQRAGRLCV</sequence>
<reference evidence="2" key="1">
    <citation type="submission" date="2017-09" db="EMBL/GenBank/DDBJ databases">
        <title>Metaegenomics of thermophilic ammonia-oxidizing enrichment culture.</title>
        <authorList>
            <person name="Kato S."/>
            <person name="Suzuki K."/>
        </authorList>
    </citation>
    <scope>NUCLEOTIDE SEQUENCE [LARGE SCALE GENOMIC DNA]</scope>
</reference>
<evidence type="ECO:0000313" key="1">
    <source>
        <dbReference type="EMBL" id="GBC99225.1"/>
    </source>
</evidence>